<organism evidence="1 2">
    <name type="scientific">Stephania cephalantha</name>
    <dbReference type="NCBI Taxonomy" id="152367"/>
    <lineage>
        <taxon>Eukaryota</taxon>
        <taxon>Viridiplantae</taxon>
        <taxon>Streptophyta</taxon>
        <taxon>Embryophyta</taxon>
        <taxon>Tracheophyta</taxon>
        <taxon>Spermatophyta</taxon>
        <taxon>Magnoliopsida</taxon>
        <taxon>Ranunculales</taxon>
        <taxon>Menispermaceae</taxon>
        <taxon>Menispermoideae</taxon>
        <taxon>Cissampelideae</taxon>
        <taxon>Stephania</taxon>
    </lineage>
</organism>
<dbReference type="Proteomes" id="UP001419268">
    <property type="component" value="Unassembled WGS sequence"/>
</dbReference>
<dbReference type="PANTHER" id="PTHR47481:SF22">
    <property type="entry name" value="RETROTRANSPOSON GAG DOMAIN-CONTAINING PROTEIN"/>
    <property type="match status" value="1"/>
</dbReference>
<gene>
    <name evidence="1" type="ORF">Scep_014591</name>
</gene>
<protein>
    <submittedName>
        <fullName evidence="1">Uncharacterized protein</fullName>
    </submittedName>
</protein>
<comment type="caution">
    <text evidence="1">The sequence shown here is derived from an EMBL/GenBank/DDBJ whole genome shotgun (WGS) entry which is preliminary data.</text>
</comment>
<sequence>MLLSWILNSQSEDVMLQVIDCEIALAHEAWNLIANLYGAHNRAKNQQCRTKIQTATKGNKSMTEYLKYMKEMSDSLSAAGNKFSKEDLISCVLAGLNSVCLPITTLLEDKI</sequence>
<evidence type="ECO:0000313" key="2">
    <source>
        <dbReference type="Proteomes" id="UP001419268"/>
    </source>
</evidence>
<dbReference type="Pfam" id="PF14223">
    <property type="entry name" value="Retrotran_gag_2"/>
    <property type="match status" value="1"/>
</dbReference>
<proteinExistence type="predicted"/>
<accession>A0AAP0J2W9</accession>
<name>A0AAP0J2W9_9MAGN</name>
<dbReference type="PANTHER" id="PTHR47481">
    <property type="match status" value="1"/>
</dbReference>
<dbReference type="AlphaFoldDB" id="A0AAP0J2W9"/>
<reference evidence="1 2" key="1">
    <citation type="submission" date="2024-01" db="EMBL/GenBank/DDBJ databases">
        <title>Genome assemblies of Stephania.</title>
        <authorList>
            <person name="Yang L."/>
        </authorList>
    </citation>
    <scope>NUCLEOTIDE SEQUENCE [LARGE SCALE GENOMIC DNA]</scope>
    <source>
        <strain evidence="1">JXDWG</strain>
        <tissue evidence="1">Leaf</tissue>
    </source>
</reference>
<dbReference type="EMBL" id="JBBNAG010000006">
    <property type="protein sequence ID" value="KAK9125745.1"/>
    <property type="molecule type" value="Genomic_DNA"/>
</dbReference>
<keyword evidence="2" id="KW-1185">Reference proteome</keyword>
<evidence type="ECO:0000313" key="1">
    <source>
        <dbReference type="EMBL" id="KAK9125745.1"/>
    </source>
</evidence>